<dbReference type="InterPro" id="IPR001293">
    <property type="entry name" value="Znf_TRAF"/>
</dbReference>
<dbReference type="PANTHER" id="PTHR16295">
    <property type="entry name" value="TRAF-TYPE ZINC FINGER PROTEIN-RELATED"/>
    <property type="match status" value="1"/>
</dbReference>
<keyword evidence="1 4" id="KW-0479">Metal-binding</keyword>
<dbReference type="InterPro" id="IPR049439">
    <property type="entry name" value="TRAFD1-XIAF1_Znf"/>
</dbReference>
<comment type="caution">
    <text evidence="6">The sequence shown here is derived from an EMBL/GenBank/DDBJ whole genome shotgun (WGS) entry which is preliminary data.</text>
</comment>
<evidence type="ECO:0000256" key="1">
    <source>
        <dbReference type="ARBA" id="ARBA00022723"/>
    </source>
</evidence>
<dbReference type="InterPro" id="IPR031220">
    <property type="entry name" value="XAF1_C_sf"/>
</dbReference>
<evidence type="ECO:0000256" key="2">
    <source>
        <dbReference type="ARBA" id="ARBA00022771"/>
    </source>
</evidence>
<proteinExistence type="predicted"/>
<sequence>MDAKEEVEICSHCNKEVVKTNLPMHEAHCQRFLCLCPDCKEQVPKDLLEEHRKEQHTMIKCKQCNMKLEKFKLPDHESYECKERMQSCEYCQLSLPLSKLEEHVVTCGSRTERCQHCNQYVILKDQLQHAQICIAEDLQTKSIHGNVKPANSQQDNGRYKYVRNSSKDQTDSEPKDAILSLSDLMKKKKKQNDNLGWITDPDQINTCPYCHLALPVNILRWHEEKCRIVEGLRRMSEAMDASGKK</sequence>
<organism evidence="6 7">
    <name type="scientific">Tachysurus vachellii</name>
    <name type="common">Darkbarbel catfish</name>
    <name type="synonym">Pelteobagrus vachellii</name>
    <dbReference type="NCBI Taxonomy" id="175792"/>
    <lineage>
        <taxon>Eukaryota</taxon>
        <taxon>Metazoa</taxon>
        <taxon>Chordata</taxon>
        <taxon>Craniata</taxon>
        <taxon>Vertebrata</taxon>
        <taxon>Euteleostomi</taxon>
        <taxon>Actinopterygii</taxon>
        <taxon>Neopterygii</taxon>
        <taxon>Teleostei</taxon>
        <taxon>Ostariophysi</taxon>
        <taxon>Siluriformes</taxon>
        <taxon>Bagridae</taxon>
        <taxon>Tachysurus</taxon>
    </lineage>
</organism>
<dbReference type="GO" id="GO:0005739">
    <property type="term" value="C:mitochondrion"/>
    <property type="evidence" value="ECO:0007669"/>
    <property type="project" value="TreeGrafter"/>
</dbReference>
<dbReference type="PANTHER" id="PTHR16295:SF17">
    <property type="entry name" value="XIAP-ASSOCIATED FACTOR 1"/>
    <property type="match status" value="1"/>
</dbReference>
<dbReference type="InterPro" id="IPR051986">
    <property type="entry name" value="Innate_Immune_Apopt_Reg"/>
</dbReference>
<gene>
    <name evidence="6" type="ORF">Q7C36_016809</name>
</gene>
<dbReference type="Pfam" id="PF21366">
    <property type="entry name" value="TRAFD1-XIAF1_ZnF"/>
    <property type="match status" value="1"/>
</dbReference>
<evidence type="ECO:0000313" key="6">
    <source>
        <dbReference type="EMBL" id="KAK2831723.1"/>
    </source>
</evidence>
<dbReference type="Gene3D" id="3.30.40.10">
    <property type="entry name" value="Zinc/RING finger domain, C3HC4 (zinc finger)"/>
    <property type="match status" value="2"/>
</dbReference>
<dbReference type="Gene3D" id="6.10.250.1730">
    <property type="match status" value="1"/>
</dbReference>
<keyword evidence="7" id="KW-1185">Reference proteome</keyword>
<reference evidence="6" key="1">
    <citation type="submission" date="2023-08" db="EMBL/GenBank/DDBJ databases">
        <title>Pelteobagrus vachellii genome.</title>
        <authorList>
            <person name="Liu H."/>
        </authorList>
    </citation>
    <scope>NUCLEOTIDE SEQUENCE</scope>
    <source>
        <strain evidence="6">PRFRI_2022a</strain>
        <tissue evidence="6">Muscle</tissue>
    </source>
</reference>
<feature type="zinc finger region" description="TRAF-type" evidence="4">
    <location>
        <begin position="25"/>
        <end position="101"/>
    </location>
</feature>
<dbReference type="InterPro" id="IPR013083">
    <property type="entry name" value="Znf_RING/FYVE/PHD"/>
</dbReference>
<protein>
    <recommendedName>
        <fullName evidence="5">TRAF-type domain-containing protein</fullName>
    </recommendedName>
</protein>
<keyword evidence="3 4" id="KW-0862">Zinc</keyword>
<dbReference type="AlphaFoldDB" id="A0AA88MA65"/>
<accession>A0AA88MA65</accession>
<feature type="domain" description="TRAF-type" evidence="5">
    <location>
        <begin position="25"/>
        <end position="101"/>
    </location>
</feature>
<evidence type="ECO:0000256" key="4">
    <source>
        <dbReference type="PROSITE-ProRule" id="PRU00207"/>
    </source>
</evidence>
<keyword evidence="2 4" id="KW-0863">Zinc-finger</keyword>
<evidence type="ECO:0000313" key="7">
    <source>
        <dbReference type="Proteomes" id="UP001187315"/>
    </source>
</evidence>
<evidence type="ECO:0000256" key="3">
    <source>
        <dbReference type="ARBA" id="ARBA00022833"/>
    </source>
</evidence>
<dbReference type="EMBL" id="JAVHJS010000017">
    <property type="protein sequence ID" value="KAK2831723.1"/>
    <property type="molecule type" value="Genomic_DNA"/>
</dbReference>
<evidence type="ECO:0000259" key="5">
    <source>
        <dbReference type="PROSITE" id="PS50145"/>
    </source>
</evidence>
<name>A0AA88MA65_TACVA</name>
<dbReference type="Proteomes" id="UP001187315">
    <property type="component" value="Unassembled WGS sequence"/>
</dbReference>
<dbReference type="GO" id="GO:0008270">
    <property type="term" value="F:zinc ion binding"/>
    <property type="evidence" value="ECO:0007669"/>
    <property type="project" value="UniProtKB-KW"/>
</dbReference>
<dbReference type="PROSITE" id="PS50145">
    <property type="entry name" value="ZF_TRAF"/>
    <property type="match status" value="1"/>
</dbReference>